<dbReference type="GO" id="GO:0106026">
    <property type="term" value="F:Gly-tRNA(Ala) deacylase activity"/>
    <property type="evidence" value="ECO:0007669"/>
    <property type="project" value="UniProtKB-UniRule"/>
</dbReference>
<gene>
    <name evidence="2 3" type="primary">dtd</name>
    <name evidence="3" type="ORF">Csp1_12640</name>
</gene>
<dbReference type="GO" id="GO:0000049">
    <property type="term" value="F:tRNA binding"/>
    <property type="evidence" value="ECO:0007669"/>
    <property type="project" value="UniProtKB-UniRule"/>
</dbReference>
<name>A0A2Z3YTX8_9CORY</name>
<keyword evidence="2 3" id="KW-0378">Hydrolase</keyword>
<keyword evidence="2" id="KW-0820">tRNA-binding</keyword>
<comment type="subcellular location">
    <subcellularLocation>
        <location evidence="2">Cytoplasm</location>
    </subcellularLocation>
</comment>
<dbReference type="KEGG" id="cpre:Csp1_12640"/>
<dbReference type="GO" id="GO:0005737">
    <property type="term" value="C:cytoplasm"/>
    <property type="evidence" value="ECO:0007669"/>
    <property type="project" value="UniProtKB-SubCell"/>
</dbReference>
<dbReference type="OrthoDB" id="9801395at2"/>
<dbReference type="STRING" id="1737425.GCA_900049755_00031"/>
<comment type="catalytic activity">
    <reaction evidence="2">
        <text>glycyl-tRNA(Ala) + H2O = tRNA(Ala) + glycine + H(+)</text>
        <dbReference type="Rhea" id="RHEA:53744"/>
        <dbReference type="Rhea" id="RHEA-COMP:9657"/>
        <dbReference type="Rhea" id="RHEA-COMP:13640"/>
        <dbReference type="ChEBI" id="CHEBI:15377"/>
        <dbReference type="ChEBI" id="CHEBI:15378"/>
        <dbReference type="ChEBI" id="CHEBI:57305"/>
        <dbReference type="ChEBI" id="CHEBI:78442"/>
        <dbReference type="ChEBI" id="CHEBI:78522"/>
    </reaction>
</comment>
<dbReference type="EC" id="3.1.1.96" evidence="2"/>
<reference evidence="4" key="1">
    <citation type="submission" date="2017-11" db="EMBL/GenBank/DDBJ databases">
        <title>Otitis media/interna in a cat caused by the recently described species Corynebacterium provencense.</title>
        <authorList>
            <person name="Kittl S."/>
            <person name="Brodard I."/>
            <person name="Rychener L."/>
            <person name="Jores J."/>
            <person name="Roosje P."/>
            <person name="Gobeli Brawand S."/>
        </authorList>
    </citation>
    <scope>NUCLEOTIDE SEQUENCE [LARGE SCALE GENOMIC DNA]</scope>
    <source>
        <strain evidence="4">17KM38</strain>
    </source>
</reference>
<proteinExistence type="inferred from homology"/>
<keyword evidence="2" id="KW-0694">RNA-binding</keyword>
<comment type="function">
    <text evidence="2">An aminoacyl-tRNA editing enzyme that deacylates mischarged D-aminoacyl-tRNAs. Also deacylates mischarged glycyl-tRNA(Ala), protecting cells against glycine mischarging by AlaRS. Acts via tRNA-based rather than protein-based catalysis; rejects L-amino acids rather than detecting D-amino acids in the active site. By recycling D-aminoacyl-tRNA to D-amino acids and free tRNA molecules, this enzyme counteracts the toxicity associated with the formation of D-aminoacyl-tRNA entities in vivo and helps enforce protein L-homochirality.</text>
</comment>
<comment type="domain">
    <text evidence="2">A Gly-cisPro motif from one monomer fits into the active site of the other monomer to allow specific chiral rejection of L-amino acids.</text>
</comment>
<dbReference type="SUPFAM" id="SSF69500">
    <property type="entry name" value="DTD-like"/>
    <property type="match status" value="1"/>
</dbReference>
<feature type="short sequence motif" description="Gly-cisPro motif, important for rejection of L-amino acids" evidence="2">
    <location>
        <begin position="149"/>
        <end position="150"/>
    </location>
</feature>
<evidence type="ECO:0000256" key="2">
    <source>
        <dbReference type="HAMAP-Rule" id="MF_00518"/>
    </source>
</evidence>
<evidence type="ECO:0000256" key="1">
    <source>
        <dbReference type="ARBA" id="ARBA00009673"/>
    </source>
</evidence>
<dbReference type="EC" id="3.1.1.-" evidence="2"/>
<dbReference type="HAMAP" id="MF_00518">
    <property type="entry name" value="Deacylase_Dtd"/>
    <property type="match status" value="1"/>
</dbReference>
<dbReference type="GO" id="GO:0051500">
    <property type="term" value="F:D-tyrosyl-tRNA(Tyr) deacylase activity"/>
    <property type="evidence" value="ECO:0007669"/>
    <property type="project" value="TreeGrafter"/>
</dbReference>
<evidence type="ECO:0000313" key="4">
    <source>
        <dbReference type="Proteomes" id="UP000247696"/>
    </source>
</evidence>
<dbReference type="InterPro" id="IPR023509">
    <property type="entry name" value="DTD-like_sf"/>
</dbReference>
<dbReference type="Gene3D" id="3.50.80.10">
    <property type="entry name" value="D-tyrosyl-tRNA(Tyr) deacylase"/>
    <property type="match status" value="1"/>
</dbReference>
<dbReference type="Pfam" id="PF02580">
    <property type="entry name" value="Tyr_Deacylase"/>
    <property type="match status" value="1"/>
</dbReference>
<comment type="subunit">
    <text evidence="2">Homodimer.</text>
</comment>
<dbReference type="InterPro" id="IPR003732">
    <property type="entry name" value="Daa-tRNA_deacyls_DTD"/>
</dbReference>
<dbReference type="Proteomes" id="UP000247696">
    <property type="component" value="Chromosome"/>
</dbReference>
<dbReference type="PANTHER" id="PTHR10472:SF5">
    <property type="entry name" value="D-AMINOACYL-TRNA DEACYLASE 1"/>
    <property type="match status" value="1"/>
</dbReference>
<keyword evidence="2" id="KW-0963">Cytoplasm</keyword>
<comment type="catalytic activity">
    <reaction evidence="2">
        <text>a D-aminoacyl-tRNA + H2O = a tRNA + a D-alpha-amino acid + H(+)</text>
        <dbReference type="Rhea" id="RHEA:13953"/>
        <dbReference type="Rhea" id="RHEA-COMP:10123"/>
        <dbReference type="Rhea" id="RHEA-COMP:10124"/>
        <dbReference type="ChEBI" id="CHEBI:15377"/>
        <dbReference type="ChEBI" id="CHEBI:15378"/>
        <dbReference type="ChEBI" id="CHEBI:59871"/>
        <dbReference type="ChEBI" id="CHEBI:78442"/>
        <dbReference type="ChEBI" id="CHEBI:79333"/>
        <dbReference type="EC" id="3.1.1.96"/>
    </reaction>
</comment>
<evidence type="ECO:0000313" key="3">
    <source>
        <dbReference type="EMBL" id="AWT26064.1"/>
    </source>
</evidence>
<dbReference type="RefSeq" id="WP_110481354.1">
    <property type="nucleotide sequence ID" value="NZ_CP024988.1"/>
</dbReference>
<comment type="similarity">
    <text evidence="1 2">Belongs to the DTD family.</text>
</comment>
<protein>
    <recommendedName>
        <fullName evidence="2">D-aminoacyl-tRNA deacylase</fullName>
        <shortName evidence="2">DTD</shortName>
        <ecNumber evidence="2">3.1.1.96</ecNumber>
    </recommendedName>
    <alternativeName>
        <fullName evidence="2">Gly-tRNA(Ala) deacylase</fullName>
        <ecNumber evidence="2">3.1.1.-</ecNumber>
    </alternativeName>
</protein>
<dbReference type="GO" id="GO:0019478">
    <property type="term" value="P:D-amino acid catabolic process"/>
    <property type="evidence" value="ECO:0007669"/>
    <property type="project" value="UniProtKB-UniRule"/>
</dbReference>
<organism evidence="3 4">
    <name type="scientific">Corynebacterium provencense</name>
    <dbReference type="NCBI Taxonomy" id="1737425"/>
    <lineage>
        <taxon>Bacteria</taxon>
        <taxon>Bacillati</taxon>
        <taxon>Actinomycetota</taxon>
        <taxon>Actinomycetes</taxon>
        <taxon>Mycobacteriales</taxon>
        <taxon>Corynebacteriaceae</taxon>
        <taxon>Corynebacterium</taxon>
    </lineage>
</organism>
<dbReference type="PANTHER" id="PTHR10472">
    <property type="entry name" value="D-TYROSYL-TRNA TYR DEACYLASE"/>
    <property type="match status" value="1"/>
</dbReference>
<dbReference type="NCBIfam" id="TIGR00256">
    <property type="entry name" value="D-aminoacyl-tRNA deacylase"/>
    <property type="match status" value="1"/>
</dbReference>
<accession>A0A2Z3YTX8</accession>
<sequence>MRAVVSTVSSARVTVDGETVGQVDAEVDGEFRGALLALVGVGRGDGPEKWSTVARKIAELRLLPPRGGSWSDPRNVSVTDNDAAVLVVSQFTLAGSTVKGRRPSWSGAAPAAEAEVAVDTVVAELRARGVRVATGRFGAEMSVESVNEGPFTVVVEA</sequence>
<dbReference type="EMBL" id="CP024988">
    <property type="protein sequence ID" value="AWT26064.1"/>
    <property type="molecule type" value="Genomic_DNA"/>
</dbReference>
<dbReference type="AlphaFoldDB" id="A0A2Z3YTX8"/>
<keyword evidence="4" id="KW-1185">Reference proteome</keyword>
<dbReference type="GO" id="GO:0043908">
    <property type="term" value="F:Ser(Gly)-tRNA(Ala) hydrolase activity"/>
    <property type="evidence" value="ECO:0007669"/>
    <property type="project" value="UniProtKB-UniRule"/>
</dbReference>